<gene>
    <name evidence="4" type="ORF">JOC47_002252</name>
</gene>
<evidence type="ECO:0000256" key="1">
    <source>
        <dbReference type="ARBA" id="ARBA00022603"/>
    </source>
</evidence>
<dbReference type="Gene3D" id="3.40.50.150">
    <property type="entry name" value="Vaccinia Virus protein VP39"/>
    <property type="match status" value="1"/>
</dbReference>
<dbReference type="InterPro" id="IPR041698">
    <property type="entry name" value="Methyltransf_25"/>
</dbReference>
<dbReference type="Proteomes" id="UP000774000">
    <property type="component" value="Unassembled WGS sequence"/>
</dbReference>
<keyword evidence="2" id="KW-0808">Transferase</keyword>
<proteinExistence type="predicted"/>
<dbReference type="AlphaFoldDB" id="A0A938XTC9"/>
<evidence type="ECO:0000313" key="4">
    <source>
        <dbReference type="EMBL" id="MBM7557386.1"/>
    </source>
</evidence>
<evidence type="ECO:0000313" key="5">
    <source>
        <dbReference type="Proteomes" id="UP000774000"/>
    </source>
</evidence>
<feature type="domain" description="Methyltransferase" evidence="3">
    <location>
        <begin position="43"/>
        <end position="131"/>
    </location>
</feature>
<dbReference type="PANTHER" id="PTHR43861">
    <property type="entry name" value="TRANS-ACONITATE 2-METHYLTRANSFERASE-RELATED"/>
    <property type="match status" value="1"/>
</dbReference>
<accession>A0A938XTC9</accession>
<keyword evidence="1 4" id="KW-0489">Methyltransferase</keyword>
<keyword evidence="5" id="KW-1185">Reference proteome</keyword>
<comment type="caution">
    <text evidence="4">The sequence shown here is derived from an EMBL/GenBank/DDBJ whole genome shotgun (WGS) entry which is preliminary data.</text>
</comment>
<protein>
    <submittedName>
        <fullName evidence="4">2-polyprenyl-3-methyl-5-hydroxy-6-metoxy-1, 4-benzoquinol methylase</fullName>
    </submittedName>
</protein>
<name>A0A938XTC9_9FIRM</name>
<evidence type="ECO:0000259" key="3">
    <source>
        <dbReference type="Pfam" id="PF13649"/>
    </source>
</evidence>
<dbReference type="Pfam" id="PF13649">
    <property type="entry name" value="Methyltransf_25"/>
    <property type="match status" value="1"/>
</dbReference>
<reference evidence="4" key="1">
    <citation type="submission" date="2021-01" db="EMBL/GenBank/DDBJ databases">
        <title>Genomic Encyclopedia of Type Strains, Phase IV (KMG-IV): sequencing the most valuable type-strain genomes for metagenomic binning, comparative biology and taxonomic classification.</title>
        <authorList>
            <person name="Goeker M."/>
        </authorList>
    </citation>
    <scope>NUCLEOTIDE SEQUENCE</scope>
    <source>
        <strain evidence="4">DSM 23230</strain>
    </source>
</reference>
<dbReference type="GO" id="GO:0032259">
    <property type="term" value="P:methylation"/>
    <property type="evidence" value="ECO:0007669"/>
    <property type="project" value="UniProtKB-KW"/>
</dbReference>
<organism evidence="4 5">
    <name type="scientific">Halanaerobacter jeridensis</name>
    <dbReference type="NCBI Taxonomy" id="706427"/>
    <lineage>
        <taxon>Bacteria</taxon>
        <taxon>Bacillati</taxon>
        <taxon>Bacillota</taxon>
        <taxon>Clostridia</taxon>
        <taxon>Halanaerobiales</taxon>
        <taxon>Halobacteroidaceae</taxon>
        <taxon>Halanaerobacter</taxon>
    </lineage>
</organism>
<dbReference type="GO" id="GO:0008168">
    <property type="term" value="F:methyltransferase activity"/>
    <property type="evidence" value="ECO:0007669"/>
    <property type="project" value="UniProtKB-KW"/>
</dbReference>
<dbReference type="EMBL" id="JAFBDQ010000012">
    <property type="protein sequence ID" value="MBM7557386.1"/>
    <property type="molecule type" value="Genomic_DNA"/>
</dbReference>
<evidence type="ECO:0000256" key="2">
    <source>
        <dbReference type="ARBA" id="ARBA00022679"/>
    </source>
</evidence>
<dbReference type="InterPro" id="IPR029063">
    <property type="entry name" value="SAM-dependent_MTases_sf"/>
</dbReference>
<dbReference type="CDD" id="cd02440">
    <property type="entry name" value="AdoMet_MTases"/>
    <property type="match status" value="1"/>
</dbReference>
<dbReference type="PANTHER" id="PTHR43861:SF1">
    <property type="entry name" value="TRANS-ACONITATE 2-METHYLTRANSFERASE"/>
    <property type="match status" value="1"/>
</dbReference>
<dbReference type="RefSeq" id="WP_204702142.1">
    <property type="nucleotide sequence ID" value="NZ_JAFBDQ010000012.1"/>
</dbReference>
<sequence>MKEEKTINYYNQQAEKYYKQTVNVDLTALYPQFLKHLEKGDHILDAGCGSGRDSLYFLEQGYQVTAVDAAEKLAQLAEDLIEQEVLKMRLEELNFKSKFDGVWACASLLHLSNEEIKKVLKNFTQALVAEGIIYISLKYGEEEKFRNGRFFNYHNEESWLNLMEGIEDLTIVELWQTGDLKEDGRDEKWLNVLLQKSK</sequence>
<dbReference type="SUPFAM" id="SSF53335">
    <property type="entry name" value="S-adenosyl-L-methionine-dependent methyltransferases"/>
    <property type="match status" value="1"/>
</dbReference>